<proteinExistence type="predicted"/>
<dbReference type="Pfam" id="PF07714">
    <property type="entry name" value="PK_Tyr_Ser-Thr"/>
    <property type="match status" value="1"/>
</dbReference>
<dbReference type="EMBL" id="JARBJD010000281">
    <property type="protein sequence ID" value="KAK2944861.1"/>
    <property type="molecule type" value="Genomic_DNA"/>
</dbReference>
<organism evidence="3 4">
    <name type="scientific">Blattamonas nauphoetae</name>
    <dbReference type="NCBI Taxonomy" id="2049346"/>
    <lineage>
        <taxon>Eukaryota</taxon>
        <taxon>Metamonada</taxon>
        <taxon>Preaxostyla</taxon>
        <taxon>Oxymonadida</taxon>
        <taxon>Blattamonas</taxon>
    </lineage>
</organism>
<comment type="caution">
    <text evidence="3">The sequence shown here is derived from an EMBL/GenBank/DDBJ whole genome shotgun (WGS) entry which is preliminary data.</text>
</comment>
<dbReference type="Proteomes" id="UP001281761">
    <property type="component" value="Unassembled WGS sequence"/>
</dbReference>
<name>A0ABQ9X2M4_9EUKA</name>
<dbReference type="InterPro" id="IPR001245">
    <property type="entry name" value="Ser-Thr/Tyr_kinase_cat_dom"/>
</dbReference>
<feature type="domain" description="Protein kinase" evidence="2">
    <location>
        <begin position="1172"/>
        <end position="1469"/>
    </location>
</feature>
<keyword evidence="1" id="KW-1133">Transmembrane helix</keyword>
<evidence type="ECO:0000259" key="2">
    <source>
        <dbReference type="PROSITE" id="PS50011"/>
    </source>
</evidence>
<evidence type="ECO:0000256" key="1">
    <source>
        <dbReference type="SAM" id="Phobius"/>
    </source>
</evidence>
<dbReference type="InterPro" id="IPR000719">
    <property type="entry name" value="Prot_kinase_dom"/>
</dbReference>
<feature type="transmembrane region" description="Helical" evidence="1">
    <location>
        <begin position="1192"/>
        <end position="1215"/>
    </location>
</feature>
<dbReference type="InterPro" id="IPR011009">
    <property type="entry name" value="Kinase-like_dom_sf"/>
</dbReference>
<dbReference type="PANTHER" id="PTHR23257">
    <property type="entry name" value="SERINE-THREONINE PROTEIN KINASE"/>
    <property type="match status" value="1"/>
</dbReference>
<dbReference type="Gene3D" id="1.10.510.10">
    <property type="entry name" value="Transferase(Phosphotransferase) domain 1"/>
    <property type="match status" value="1"/>
</dbReference>
<gene>
    <name evidence="3" type="ORF">BLNAU_20204</name>
</gene>
<dbReference type="SUPFAM" id="SSF56112">
    <property type="entry name" value="Protein kinase-like (PK-like)"/>
    <property type="match status" value="1"/>
</dbReference>
<dbReference type="SUPFAM" id="SSF51126">
    <property type="entry name" value="Pectin lyase-like"/>
    <property type="match status" value="1"/>
</dbReference>
<evidence type="ECO:0000313" key="3">
    <source>
        <dbReference type="EMBL" id="KAK2944861.1"/>
    </source>
</evidence>
<reference evidence="3 4" key="1">
    <citation type="journal article" date="2022" name="bioRxiv">
        <title>Genomics of Preaxostyla Flagellates Illuminates Evolutionary Transitions and the Path Towards Mitochondrial Loss.</title>
        <authorList>
            <person name="Novak L.V.F."/>
            <person name="Treitli S.C."/>
            <person name="Pyrih J."/>
            <person name="Halakuc P."/>
            <person name="Pipaliya S.V."/>
            <person name="Vacek V."/>
            <person name="Brzon O."/>
            <person name="Soukal P."/>
            <person name="Eme L."/>
            <person name="Dacks J.B."/>
            <person name="Karnkowska A."/>
            <person name="Elias M."/>
            <person name="Hampl V."/>
        </authorList>
    </citation>
    <scope>NUCLEOTIDE SEQUENCE [LARGE SCALE GENOMIC DNA]</scope>
    <source>
        <strain evidence="3">NAU3</strain>
        <tissue evidence="3">Gut</tissue>
    </source>
</reference>
<keyword evidence="4" id="KW-1185">Reference proteome</keyword>
<dbReference type="InterPro" id="IPR011050">
    <property type="entry name" value="Pectin_lyase_fold/virulence"/>
</dbReference>
<dbReference type="InterPro" id="IPR050167">
    <property type="entry name" value="Ser_Thr_protein_kinase"/>
</dbReference>
<evidence type="ECO:0000313" key="4">
    <source>
        <dbReference type="Proteomes" id="UP001281761"/>
    </source>
</evidence>
<protein>
    <recommendedName>
        <fullName evidence="2">Protein kinase domain-containing protein</fullName>
    </recommendedName>
</protein>
<keyword evidence="1" id="KW-0472">Membrane</keyword>
<dbReference type="PROSITE" id="PS50011">
    <property type="entry name" value="PROTEIN_KINASE_DOM"/>
    <property type="match status" value="1"/>
</dbReference>
<accession>A0ABQ9X2M4</accession>
<keyword evidence="1" id="KW-0812">Transmembrane</keyword>
<sequence>MTSWYLTIDGSEIISNKECSPFIVTNDLDGHGCQIQIIRSSHTSKSTLVLPLVGTSQNARGTDLGMHLMPDSATDKESRDHVSISGVELMMQNQHFPLGTGPIFTFRTHCAFDCAMDVDTSLLESSLVNVTSSSRMSLESHRFGSEVSQRVVGSCVDQSTNHDSGTGIMSPNMGGNVMCLNTSFSSCIRDRNTVMEFSLENRSKSITDRLVLKSTSGVTSVSFTLCTFQYMYIYDKDVPSNSGGRAANDISGGGSFIWGGGAAISLNKARSSLTITSCFFQYVRCDANDYDGGAVFFSCGADARDPISITNSSFSYCYSDSYEGMCCGGSLFVHNASTVLLERCFFDNNGAHYDGAADLRSEIVTLSECSFIECWASNGRAGAVTIFQVTTVSLSSCVFRSCKSSQQTYAKDVYLTGILSTEVTSDMFMLCDSTSGSPNVYFYEDKQDGSYLIPQVTSSYTVDKVTATFSKGEATVTVETCQAIKGLMRMLIKNGSNVPRLVHVTIGQPHKLSKTGTGFVQSEILPNAIYTHHISALAAFPPTNVHTAESSLKDPNTTEIVLKGISLDKGSYWMLVKEGENELNVSLAWSNFETLTGTAPLYPSTAEGRLKWETEYEVTKVMWISEDGLLEEEVAITETVTFTTPPEPPVLVTFVINEYDENIANVYFNMTGTLLDEDETYKIGLNVKSNLKYTVDMKYNKTIQKWNGSAVVYGSNKRLAFGQTYTVSSFKRGSDTTEFLRDALPEITIMDEPPRLTNITAKHNKTYSTLTLASRLLTVGSEYWIQFVGKPSGSTDERTATLNITVTSATSNTLTGILYPFADDQLLYDRGYVPVKMARKNDSSRVMIDKRWCSFWTPDEPERLTGFKLSHYDSEYRNVFFEMEGRVLDENVQYKVVLEQPSCYYLAIDMTFNTANRKWEGSSVLYPSTSSRQLVYGETCTVISFKPQSGIGNLLFDKIPKFEIMPEPARLVSISTTNTDDICSWTTGLIRLNSCDVEVLKTAFIHLPSGAIEMKGGVLMIRSSSFESNTHPSSPFPSIRRNIHCSEEGKIEIVDTCSLSVDDVESNAPLFVPTLSPNSTSAFEKKKNVFNVVVLGTTLIPCGLSLEVFEMQKNDVENNAVPIPLDPSSSTSFTDTNITLSIDRSSFSLLSDKHEWRGRLIFGNDQRTSTSFQIQTSLSERRSESVKENMKWWLPLVIVLVCLFVLIVIVAVILWRRKQKKGLANNMEEMAIQQIDEEKVIMDEFNENPANSARAIASSAQLKTDSGIDNTHLDQARGISISNFVEVVVCGDGYEMSTANETDTLYSALHSKDSTRELCKLSVQQQIARGLVSLAQVKPVVDIMTKLSSHWVLFDGQGRICLKTRSGDEKSNQEFQRWMAPEVANVNAATVTTQAEPAAVFSLGLVLWEIETGLVPFAEVDEQTAQRRLRLGEKPNMEKVSEEMQAIIDSCLTLDASQRPSLKTVSSLLDQLDGSPIESDKHLNKLASKTN</sequence>